<dbReference type="InterPro" id="IPR050595">
    <property type="entry name" value="Bact_response_regulator"/>
</dbReference>
<dbReference type="Proteomes" id="UP000325255">
    <property type="component" value="Unassembled WGS sequence"/>
</dbReference>
<name>A0A5M6ISZ2_9PROT</name>
<dbReference type="Pfam" id="PF00072">
    <property type="entry name" value="Response_reg"/>
    <property type="match status" value="1"/>
</dbReference>
<evidence type="ECO:0000259" key="3">
    <source>
        <dbReference type="PROSITE" id="PS50110"/>
    </source>
</evidence>
<dbReference type="SUPFAM" id="SSF52172">
    <property type="entry name" value="CheY-like"/>
    <property type="match status" value="1"/>
</dbReference>
<keyword evidence="1 2" id="KW-0597">Phosphoprotein</keyword>
<sequence length="122" mass="13305">MAASVLVADDDPNIVLSLEFLMKRAGYRVRVARDGDEVLAALDQEPPDLILLDLMMPRRSGYDLCQTIRAHPAWAGIRVIMLTAKGQGVERAKGLALGADAYITKPFSTREVVERVKALLAG</sequence>
<feature type="domain" description="Response regulatory" evidence="3">
    <location>
        <begin position="4"/>
        <end position="120"/>
    </location>
</feature>
<dbReference type="PANTHER" id="PTHR44591:SF3">
    <property type="entry name" value="RESPONSE REGULATORY DOMAIN-CONTAINING PROTEIN"/>
    <property type="match status" value="1"/>
</dbReference>
<comment type="caution">
    <text evidence="4">The sequence shown here is derived from an EMBL/GenBank/DDBJ whole genome shotgun (WGS) entry which is preliminary data.</text>
</comment>
<dbReference type="GO" id="GO:0000160">
    <property type="term" value="P:phosphorelay signal transduction system"/>
    <property type="evidence" value="ECO:0007669"/>
    <property type="project" value="InterPro"/>
</dbReference>
<gene>
    <name evidence="4" type="ORF">F1189_14625</name>
</gene>
<dbReference type="InterPro" id="IPR001789">
    <property type="entry name" value="Sig_transdc_resp-reg_receiver"/>
</dbReference>
<evidence type="ECO:0000313" key="5">
    <source>
        <dbReference type="Proteomes" id="UP000325255"/>
    </source>
</evidence>
<proteinExistence type="predicted"/>
<dbReference type="RefSeq" id="WP_150041566.1">
    <property type="nucleotide sequence ID" value="NZ_OW485601.1"/>
</dbReference>
<protein>
    <submittedName>
        <fullName evidence="4">Response regulator</fullName>
    </submittedName>
</protein>
<accession>A0A5M6ISZ2</accession>
<evidence type="ECO:0000256" key="1">
    <source>
        <dbReference type="ARBA" id="ARBA00022553"/>
    </source>
</evidence>
<dbReference type="EMBL" id="VWPK01000021">
    <property type="protein sequence ID" value="KAA5611372.1"/>
    <property type="molecule type" value="Genomic_DNA"/>
</dbReference>
<keyword evidence="5" id="KW-1185">Reference proteome</keyword>
<dbReference type="PANTHER" id="PTHR44591">
    <property type="entry name" value="STRESS RESPONSE REGULATOR PROTEIN 1"/>
    <property type="match status" value="1"/>
</dbReference>
<evidence type="ECO:0000313" key="4">
    <source>
        <dbReference type="EMBL" id="KAA5611372.1"/>
    </source>
</evidence>
<dbReference type="Gene3D" id="3.40.50.2300">
    <property type="match status" value="1"/>
</dbReference>
<reference evidence="4 5" key="1">
    <citation type="submission" date="2019-09" db="EMBL/GenBank/DDBJ databases">
        <title>Genome sequence of Rhodovastum atsumiense, a diverse member of the Acetobacteraceae family of non-sulfur purple photosynthetic bacteria.</title>
        <authorList>
            <person name="Meyer T."/>
            <person name="Kyndt J."/>
        </authorList>
    </citation>
    <scope>NUCLEOTIDE SEQUENCE [LARGE SCALE GENOMIC DNA]</scope>
    <source>
        <strain evidence="4 5">DSM 21279</strain>
    </source>
</reference>
<dbReference type="PROSITE" id="PS50110">
    <property type="entry name" value="RESPONSE_REGULATORY"/>
    <property type="match status" value="1"/>
</dbReference>
<dbReference type="OrthoDB" id="9801602at2"/>
<dbReference type="AlphaFoldDB" id="A0A5M6ISZ2"/>
<dbReference type="SMART" id="SM00448">
    <property type="entry name" value="REC"/>
    <property type="match status" value="1"/>
</dbReference>
<evidence type="ECO:0000256" key="2">
    <source>
        <dbReference type="PROSITE-ProRule" id="PRU00169"/>
    </source>
</evidence>
<feature type="modified residue" description="4-aspartylphosphate" evidence="2">
    <location>
        <position position="53"/>
    </location>
</feature>
<dbReference type="InterPro" id="IPR011006">
    <property type="entry name" value="CheY-like_superfamily"/>
</dbReference>
<organism evidence="4 5">
    <name type="scientific">Rhodovastum atsumiense</name>
    <dbReference type="NCBI Taxonomy" id="504468"/>
    <lineage>
        <taxon>Bacteria</taxon>
        <taxon>Pseudomonadati</taxon>
        <taxon>Pseudomonadota</taxon>
        <taxon>Alphaproteobacteria</taxon>
        <taxon>Acetobacterales</taxon>
        <taxon>Acetobacteraceae</taxon>
        <taxon>Rhodovastum</taxon>
    </lineage>
</organism>